<dbReference type="SUPFAM" id="SSF54593">
    <property type="entry name" value="Glyoxalase/Bleomycin resistance protein/Dihydroxybiphenyl dioxygenase"/>
    <property type="match status" value="1"/>
</dbReference>
<dbReference type="AlphaFoldDB" id="A0A7Z8K0L5"/>
<dbReference type="PROSITE" id="PS51819">
    <property type="entry name" value="VOC"/>
    <property type="match status" value="1"/>
</dbReference>
<evidence type="ECO:0000313" key="3">
    <source>
        <dbReference type="Proteomes" id="UP000308121"/>
    </source>
</evidence>
<dbReference type="InterPro" id="IPR029068">
    <property type="entry name" value="Glyas_Bleomycin-R_OHBP_Dase"/>
</dbReference>
<dbReference type="Proteomes" id="UP000308121">
    <property type="component" value="Unassembled WGS sequence"/>
</dbReference>
<dbReference type="EMBL" id="SZYE01000077">
    <property type="protein sequence ID" value="TKR23528.1"/>
    <property type="molecule type" value="Genomic_DNA"/>
</dbReference>
<dbReference type="Gene3D" id="3.10.180.10">
    <property type="entry name" value="2,3-Dihydroxybiphenyl 1,2-Dioxygenase, domain 1"/>
    <property type="match status" value="1"/>
</dbReference>
<accession>A0A7Z8K0L5</accession>
<protein>
    <submittedName>
        <fullName evidence="2">VOC family protein</fullName>
    </submittedName>
</protein>
<dbReference type="RefSeq" id="WP_154729677.1">
    <property type="nucleotide sequence ID" value="NZ_SZYE01000077.1"/>
</dbReference>
<dbReference type="PANTHER" id="PTHR36503:SF1">
    <property type="entry name" value="BLR2520 PROTEIN"/>
    <property type="match status" value="1"/>
</dbReference>
<evidence type="ECO:0000259" key="1">
    <source>
        <dbReference type="PROSITE" id="PS51819"/>
    </source>
</evidence>
<comment type="caution">
    <text evidence="2">The sequence shown here is derived from an EMBL/GenBank/DDBJ whole genome shotgun (WGS) entry which is preliminary data.</text>
</comment>
<evidence type="ECO:0000313" key="2">
    <source>
        <dbReference type="EMBL" id="TKR23528.1"/>
    </source>
</evidence>
<organism evidence="2 3">
    <name type="scientific">Cellulomonas hominis</name>
    <dbReference type="NCBI Taxonomy" id="156981"/>
    <lineage>
        <taxon>Bacteria</taxon>
        <taxon>Bacillati</taxon>
        <taxon>Actinomycetota</taxon>
        <taxon>Actinomycetes</taxon>
        <taxon>Micrococcales</taxon>
        <taxon>Cellulomonadaceae</taxon>
        <taxon>Cellulomonas</taxon>
    </lineage>
</organism>
<feature type="domain" description="VOC" evidence="1">
    <location>
        <begin position="4"/>
        <end position="116"/>
    </location>
</feature>
<sequence length="129" mass="13321">MEPRISVVTLGVTDLDRACAFYRAMGWPAPRRPDDEVAFFQANGLVLALWTGVGGRGAPGVELAYNVRGPEEVAPVLAAAAAAGGTVLRPAAVADWGGTSGAFADPEGYVWEVAHNPGWPIGADGSITM</sequence>
<reference evidence="2 3" key="1">
    <citation type="submission" date="2019-05" db="EMBL/GenBank/DDBJ databases">
        <title>Genome sequence of Cellulomonas hominis strain CS1.</title>
        <authorList>
            <person name="Belmont J."/>
            <person name="Maclea K.S."/>
        </authorList>
    </citation>
    <scope>NUCLEOTIDE SEQUENCE [LARGE SCALE GENOMIC DNA]</scope>
    <source>
        <strain evidence="2 3">CS1</strain>
    </source>
</reference>
<dbReference type="InterPro" id="IPR037523">
    <property type="entry name" value="VOC_core"/>
</dbReference>
<proteinExistence type="predicted"/>
<gene>
    <name evidence="2" type="ORF">FA014_10710</name>
</gene>
<dbReference type="Pfam" id="PF00903">
    <property type="entry name" value="Glyoxalase"/>
    <property type="match status" value="1"/>
</dbReference>
<name>A0A7Z8K0L5_9CELL</name>
<dbReference type="OrthoDB" id="9798430at2"/>
<dbReference type="PANTHER" id="PTHR36503">
    <property type="entry name" value="BLR2520 PROTEIN"/>
    <property type="match status" value="1"/>
</dbReference>
<dbReference type="InterPro" id="IPR004360">
    <property type="entry name" value="Glyas_Fos-R_dOase_dom"/>
</dbReference>